<proteinExistence type="predicted"/>
<keyword evidence="2" id="KW-1185">Reference proteome</keyword>
<protein>
    <submittedName>
        <fullName evidence="1">Uncharacterized protein</fullName>
    </submittedName>
</protein>
<name>A0A8G0PMC1_9HYPO</name>
<dbReference type="EMBL" id="CP075869">
    <property type="protein sequence ID" value="QYT04550.1"/>
    <property type="molecule type" value="Genomic_DNA"/>
</dbReference>
<gene>
    <name evidence="1" type="ORF">H0G86_011452</name>
</gene>
<reference evidence="1 2" key="1">
    <citation type="journal article" date="2021" name="BMC Genomics">
        <title>Telomere-to-telomere genome assembly of asparaginase-producing Trichoderma simmonsii.</title>
        <authorList>
            <person name="Chung D."/>
            <person name="Kwon Y.M."/>
            <person name="Yang Y."/>
        </authorList>
    </citation>
    <scope>NUCLEOTIDE SEQUENCE [LARGE SCALE GENOMIC DNA]</scope>
    <source>
        <strain evidence="1 2">GH-Sj1</strain>
    </source>
</reference>
<evidence type="ECO:0000313" key="1">
    <source>
        <dbReference type="EMBL" id="QYT04550.1"/>
    </source>
</evidence>
<sequence>MDRAISSRHSGSSCITASSISTPQIQLSELSKGTRSTEFWICILDESTTSDLIVCFATSCICVPATTTSHARLHHTPSPHPPSALHWADRSALACISIEFAFYH</sequence>
<dbReference type="Proteomes" id="UP000826661">
    <property type="component" value="Chromosome VI"/>
</dbReference>
<organism evidence="1 2">
    <name type="scientific">Trichoderma simmonsii</name>
    <dbReference type="NCBI Taxonomy" id="1491479"/>
    <lineage>
        <taxon>Eukaryota</taxon>
        <taxon>Fungi</taxon>
        <taxon>Dikarya</taxon>
        <taxon>Ascomycota</taxon>
        <taxon>Pezizomycotina</taxon>
        <taxon>Sordariomycetes</taxon>
        <taxon>Hypocreomycetidae</taxon>
        <taxon>Hypocreales</taxon>
        <taxon>Hypocreaceae</taxon>
        <taxon>Trichoderma</taxon>
    </lineage>
</organism>
<accession>A0A8G0PMC1</accession>
<evidence type="ECO:0000313" key="2">
    <source>
        <dbReference type="Proteomes" id="UP000826661"/>
    </source>
</evidence>
<dbReference type="AlphaFoldDB" id="A0A8G0PMC1"/>